<organism evidence="2 3">
    <name type="scientific">Anthostomella pinea</name>
    <dbReference type="NCBI Taxonomy" id="933095"/>
    <lineage>
        <taxon>Eukaryota</taxon>
        <taxon>Fungi</taxon>
        <taxon>Dikarya</taxon>
        <taxon>Ascomycota</taxon>
        <taxon>Pezizomycotina</taxon>
        <taxon>Sordariomycetes</taxon>
        <taxon>Xylariomycetidae</taxon>
        <taxon>Xylariales</taxon>
        <taxon>Xylariaceae</taxon>
        <taxon>Anthostomella</taxon>
    </lineage>
</organism>
<evidence type="ECO:0000313" key="3">
    <source>
        <dbReference type="Proteomes" id="UP001295740"/>
    </source>
</evidence>
<dbReference type="Proteomes" id="UP001295740">
    <property type="component" value="Unassembled WGS sequence"/>
</dbReference>
<gene>
    <name evidence="2" type="ORF">KHLLAP_LOCUS4608</name>
</gene>
<dbReference type="PANTHER" id="PTHR17630:SF55">
    <property type="entry name" value="DIENELACTONE HYDROLASE FAMILY PROTEIN (AFU_ORTHOLOGUE AFUA_1G01900)"/>
    <property type="match status" value="1"/>
</dbReference>
<name>A0AAI8YGM6_9PEZI</name>
<proteinExistence type="predicted"/>
<dbReference type="EMBL" id="CAUWAG010000006">
    <property type="protein sequence ID" value="CAJ2504140.1"/>
    <property type="molecule type" value="Genomic_DNA"/>
</dbReference>
<comment type="caution">
    <text evidence="2">The sequence shown here is derived from an EMBL/GenBank/DDBJ whole genome shotgun (WGS) entry which is preliminary data.</text>
</comment>
<dbReference type="PANTHER" id="PTHR17630">
    <property type="entry name" value="DIENELACTONE HYDROLASE"/>
    <property type="match status" value="1"/>
</dbReference>
<reference evidence="2" key="1">
    <citation type="submission" date="2023-10" db="EMBL/GenBank/DDBJ databases">
        <authorList>
            <person name="Hackl T."/>
        </authorList>
    </citation>
    <scope>NUCLEOTIDE SEQUENCE</scope>
</reference>
<dbReference type="Gene3D" id="3.40.50.1820">
    <property type="entry name" value="alpha/beta hydrolase"/>
    <property type="match status" value="1"/>
</dbReference>
<dbReference type="InterPro" id="IPR002925">
    <property type="entry name" value="Dienelactn_hydro"/>
</dbReference>
<dbReference type="InterPro" id="IPR029058">
    <property type="entry name" value="AB_hydrolase_fold"/>
</dbReference>
<dbReference type="SUPFAM" id="SSF53474">
    <property type="entry name" value="alpha/beta-Hydrolases"/>
    <property type="match status" value="1"/>
</dbReference>
<protein>
    <submittedName>
        <fullName evidence="2">Uu.00g115340.m01.CDS01</fullName>
    </submittedName>
</protein>
<feature type="domain" description="Dienelactone hydrolase" evidence="1">
    <location>
        <begin position="37"/>
        <end position="253"/>
    </location>
</feature>
<dbReference type="GO" id="GO:0016787">
    <property type="term" value="F:hydrolase activity"/>
    <property type="evidence" value="ECO:0007669"/>
    <property type="project" value="InterPro"/>
</dbReference>
<accession>A0AAI8YGM6</accession>
<sequence length="260" mass="28147">MATSVSDCCLKGFQWNGTPSGRTTKLADLDTYTTGTNPRAAILLVHDLFGWTFPNIRLLADHYAAEADATVYVPDFFGGEVLPAAAVAGGPATWGGLDIPGFVSRNSRAIREPEVFAAARALREKGYERVAAVGFCFGGWAVFRLGAKEHEPEPLVDCITAGHPSWLTEEDVDGVDVPTQILAPEEDHAFTPELKRYAFEKLVLGGVAGREVEYVHFPGVAHACFTRGDEKSVGEREAMEKGKDKAVQWMKSHLHGKASA</sequence>
<keyword evidence="3" id="KW-1185">Reference proteome</keyword>
<dbReference type="AlphaFoldDB" id="A0AAI8YGM6"/>
<evidence type="ECO:0000259" key="1">
    <source>
        <dbReference type="Pfam" id="PF01738"/>
    </source>
</evidence>
<dbReference type="Pfam" id="PF01738">
    <property type="entry name" value="DLH"/>
    <property type="match status" value="1"/>
</dbReference>
<evidence type="ECO:0000313" key="2">
    <source>
        <dbReference type="EMBL" id="CAJ2504140.1"/>
    </source>
</evidence>